<comment type="caution">
    <text evidence="1">The sequence shown here is derived from an EMBL/GenBank/DDBJ whole genome shotgun (WGS) entry which is preliminary data.</text>
</comment>
<organism evidence="1 2">
    <name type="scientific">Riccia fluitans</name>
    <dbReference type="NCBI Taxonomy" id="41844"/>
    <lineage>
        <taxon>Eukaryota</taxon>
        <taxon>Viridiplantae</taxon>
        <taxon>Streptophyta</taxon>
        <taxon>Embryophyta</taxon>
        <taxon>Marchantiophyta</taxon>
        <taxon>Marchantiopsida</taxon>
        <taxon>Marchantiidae</taxon>
        <taxon>Marchantiales</taxon>
        <taxon>Ricciaceae</taxon>
        <taxon>Riccia</taxon>
    </lineage>
</organism>
<name>A0ABD1YS66_9MARC</name>
<dbReference type="EMBL" id="JBHFFA010000003">
    <property type="protein sequence ID" value="KAL2633616.1"/>
    <property type="molecule type" value="Genomic_DNA"/>
</dbReference>
<protein>
    <submittedName>
        <fullName evidence="1">Uncharacterized protein</fullName>
    </submittedName>
</protein>
<sequence length="161" mass="18334">MPRALSAYADRFVERRGGGVVRFGIFLAFMEIQYWNRSHGDPASTSMDLRTFHVPGEWTMTDQSAIDDGGWLWVAPLLTLGWGWMQAESSERMGILTRTCLQHLIPRSILDGGFHDVIRPMPGRVFRCGDALARRVMISHRGGSCSWFRRFTPSTNSSFHR</sequence>
<reference evidence="1 2" key="1">
    <citation type="submission" date="2024-09" db="EMBL/GenBank/DDBJ databases">
        <title>Chromosome-scale assembly of Riccia fluitans.</title>
        <authorList>
            <person name="Paukszto L."/>
            <person name="Sawicki J."/>
            <person name="Karawczyk K."/>
            <person name="Piernik-Szablinska J."/>
            <person name="Szczecinska M."/>
            <person name="Mazdziarz M."/>
        </authorList>
    </citation>
    <scope>NUCLEOTIDE SEQUENCE [LARGE SCALE GENOMIC DNA]</scope>
    <source>
        <strain evidence="1">Rf_01</strain>
        <tissue evidence="1">Aerial parts of the thallus</tissue>
    </source>
</reference>
<evidence type="ECO:0000313" key="2">
    <source>
        <dbReference type="Proteomes" id="UP001605036"/>
    </source>
</evidence>
<accession>A0ABD1YS66</accession>
<evidence type="ECO:0000313" key="1">
    <source>
        <dbReference type="EMBL" id="KAL2633616.1"/>
    </source>
</evidence>
<dbReference type="Proteomes" id="UP001605036">
    <property type="component" value="Unassembled WGS sequence"/>
</dbReference>
<dbReference type="AlphaFoldDB" id="A0ABD1YS66"/>
<proteinExistence type="predicted"/>
<keyword evidence="2" id="KW-1185">Reference proteome</keyword>
<gene>
    <name evidence="1" type="ORF">R1flu_005095</name>
</gene>